<keyword evidence="4 6" id="KW-0548">Nucleotidyltransferase</keyword>
<keyword evidence="3 6" id="KW-0808">Transferase</keyword>
<dbReference type="EMBL" id="JAATTO010000011">
    <property type="protein sequence ID" value="MBC9978526.1"/>
    <property type="molecule type" value="Genomic_DNA"/>
</dbReference>
<feature type="active site" evidence="6">
    <location>
        <position position="165"/>
    </location>
</feature>
<evidence type="ECO:0000256" key="4">
    <source>
        <dbReference type="ARBA" id="ARBA00022695"/>
    </source>
</evidence>
<dbReference type="PROSITE" id="PS52018">
    <property type="entry name" value="DART"/>
    <property type="match status" value="1"/>
</dbReference>
<keyword evidence="2 6" id="KW-0328">Glycosyltransferase</keyword>
<keyword evidence="9" id="KW-1185">Reference proteome</keyword>
<keyword evidence="5 6" id="KW-0238">DNA-binding</keyword>
<reference evidence="8 9" key="1">
    <citation type="journal article" date="2020" name="Arch. Microbiol.">
        <title>Bradyrhizobium campsiandrae sp. nov., a nitrogen-fixing bacterial strain isolated from a native leguminous tree from the Amazon adapted to flooded conditions.</title>
        <authorList>
            <person name="Cabral Michel D."/>
            <person name="Martins da Costa E."/>
            <person name="Azarias Guimaraes A."/>
            <person name="Soares de Carvalho T."/>
            <person name="Santos de Castro Caputo P."/>
            <person name="Willems A."/>
            <person name="de Souza Moreira F.M."/>
        </authorList>
    </citation>
    <scope>NUCLEOTIDE SEQUENCE [LARGE SCALE GENOMIC DNA]</scope>
    <source>
        <strain evidence="9">INPA 384B</strain>
    </source>
</reference>
<gene>
    <name evidence="8" type="ORF">HA482_09885</name>
</gene>
<dbReference type="RefSeq" id="WP_188105210.1">
    <property type="nucleotide sequence ID" value="NZ_JAANIH010000046.1"/>
</dbReference>
<keyword evidence="1 6" id="KW-1277">Toxin-antitoxin system</keyword>
<evidence type="ECO:0000256" key="1">
    <source>
        <dbReference type="ARBA" id="ARBA00022649"/>
    </source>
</evidence>
<comment type="caution">
    <text evidence="8">The sequence shown here is derived from an EMBL/GenBank/DDBJ whole genome shotgun (WGS) entry which is preliminary data.</text>
</comment>
<dbReference type="InterPro" id="IPR029494">
    <property type="entry name" value="DarT"/>
</dbReference>
<feature type="binding site" evidence="6">
    <location>
        <position position="54"/>
    </location>
    <ligand>
        <name>NAD(+)</name>
        <dbReference type="ChEBI" id="CHEBI:57540"/>
    </ligand>
</feature>
<protein>
    <submittedName>
        <fullName evidence="8">DUF4433 domain-containing protein</fullName>
    </submittedName>
</protein>
<organism evidence="8 9">
    <name type="scientific">Bradyrhizobium campsiandrae</name>
    <dbReference type="NCBI Taxonomy" id="1729892"/>
    <lineage>
        <taxon>Bacteria</taxon>
        <taxon>Pseudomonadati</taxon>
        <taxon>Pseudomonadota</taxon>
        <taxon>Alphaproteobacteria</taxon>
        <taxon>Hyphomicrobiales</taxon>
        <taxon>Nitrobacteraceae</taxon>
        <taxon>Bradyrhizobium</taxon>
    </lineage>
</organism>
<comment type="similarity">
    <text evidence="6">Belongs to the DarT ADP-ribosyltransferase family.</text>
</comment>
<evidence type="ECO:0000313" key="8">
    <source>
        <dbReference type="EMBL" id="MBC9978526.1"/>
    </source>
</evidence>
<feature type="binding site" evidence="6">
    <location>
        <begin position="15"/>
        <end position="17"/>
    </location>
    <ligand>
        <name>NAD(+)</name>
        <dbReference type="ChEBI" id="CHEBI:57540"/>
    </ligand>
</feature>
<evidence type="ECO:0000256" key="2">
    <source>
        <dbReference type="ARBA" id="ARBA00022676"/>
    </source>
</evidence>
<evidence type="ECO:0000256" key="5">
    <source>
        <dbReference type="ARBA" id="ARBA00023125"/>
    </source>
</evidence>
<proteinExistence type="inferred from homology"/>
<dbReference type="Proteomes" id="UP000639516">
    <property type="component" value="Unassembled WGS sequence"/>
</dbReference>
<evidence type="ECO:0000256" key="3">
    <source>
        <dbReference type="ARBA" id="ARBA00022679"/>
    </source>
</evidence>
<accession>A0ABR7U4S8</accession>
<dbReference type="Pfam" id="PF14487">
    <property type="entry name" value="DarT"/>
    <property type="match status" value="1"/>
</dbReference>
<sequence length="212" mass="23931">MSKDLLNPQSAFIFRICHKSNVEKVLNDGGCICANDAGNSKYAEIGNQELISKRKAHPVPCGPGGTLGDYVPFYFTPYSPMLYNIKTGYNGIPKKPIEEIVILIASLHYLKEIGIPFVFTDRHAYLKLAQFSDDLANLNWIIWPVLQVRDFKKDDMDKFEKYQAEALVHKKLPLGALSGIACYNDAVKTEIEALCDSKGQKVKIVTRRDWFL</sequence>
<comment type="catalytic activity">
    <reaction evidence="6">
        <text>a thymidine in DNA + NAD(+) = an N-(ADP-alpha-D-ribosyl)-thymidine in DNA + nicotinamide + H(+)</text>
        <dbReference type="Rhea" id="RHEA:71651"/>
        <dbReference type="Rhea" id="RHEA-COMP:13556"/>
        <dbReference type="Rhea" id="RHEA-COMP:18051"/>
        <dbReference type="ChEBI" id="CHEBI:15378"/>
        <dbReference type="ChEBI" id="CHEBI:17154"/>
        <dbReference type="ChEBI" id="CHEBI:57540"/>
        <dbReference type="ChEBI" id="CHEBI:137386"/>
        <dbReference type="ChEBI" id="CHEBI:191199"/>
    </reaction>
</comment>
<evidence type="ECO:0000313" key="9">
    <source>
        <dbReference type="Proteomes" id="UP000639516"/>
    </source>
</evidence>
<feature type="active site" description="Proton acceptor" evidence="6">
    <location>
        <position position="54"/>
    </location>
</feature>
<evidence type="ECO:0000259" key="7">
    <source>
        <dbReference type="PROSITE" id="PS52018"/>
    </source>
</evidence>
<name>A0ABR7U4S8_9BRAD</name>
<evidence type="ECO:0000256" key="6">
    <source>
        <dbReference type="PROSITE-ProRule" id="PRU01362"/>
    </source>
</evidence>
<feature type="domain" description="DarT" evidence="7">
    <location>
        <begin position="11"/>
        <end position="212"/>
    </location>
</feature>
<comment type="caution">
    <text evidence="6">Lacks conserved residue(s) required for the propagation of feature annotation.</text>
</comment>